<evidence type="ECO:0000256" key="1">
    <source>
        <dbReference type="SAM" id="MobiDB-lite"/>
    </source>
</evidence>
<dbReference type="Proteomes" id="UP001432146">
    <property type="component" value="Unassembled WGS sequence"/>
</dbReference>
<gene>
    <name evidence="2" type="ORF">QLX08_010104</name>
</gene>
<evidence type="ECO:0000313" key="3">
    <source>
        <dbReference type="Proteomes" id="UP001432146"/>
    </source>
</evidence>
<sequence length="112" mass="12312">MKGKTNKALILTGTREFGGPSSGTEETGFPPQRHRTIRRVIAQTQDAVRISGAIRKMQLSEDSDIDPYRPLRSFSLAKGRKIMIFSSSSEDSGEETTDRERLHGVSRSGGTS</sequence>
<accession>A0AAW0ZDL0</accession>
<proteinExistence type="predicted"/>
<feature type="region of interest" description="Disordered" evidence="1">
    <location>
        <begin position="85"/>
        <end position="112"/>
    </location>
</feature>
<feature type="region of interest" description="Disordered" evidence="1">
    <location>
        <begin position="1"/>
        <end position="31"/>
    </location>
</feature>
<keyword evidence="3" id="KW-1185">Reference proteome</keyword>
<name>A0AAW0ZDL0_9HYME</name>
<protein>
    <submittedName>
        <fullName evidence="2">Uncharacterized protein</fullName>
    </submittedName>
</protein>
<reference evidence="2 3" key="1">
    <citation type="submission" date="2024-05" db="EMBL/GenBank/DDBJ databases">
        <title>The nuclear and mitochondrial genome assemblies of Tetragonisca angustula (Apidae: Meliponini), a tiny yet remarkable pollinator in the Neotropics.</title>
        <authorList>
            <person name="Ferrari R."/>
            <person name="Ricardo P.C."/>
            <person name="Dias F.C."/>
            <person name="Araujo N.S."/>
            <person name="Soares D.O."/>
            <person name="Zhou Q.-S."/>
            <person name="Zhu C.-D."/>
            <person name="Coutinho L."/>
            <person name="Airas M.C."/>
            <person name="Batista T.M."/>
        </authorList>
    </citation>
    <scope>NUCLEOTIDE SEQUENCE [LARGE SCALE GENOMIC DNA]</scope>
    <source>
        <strain evidence="2">ASF017062</strain>
        <tissue evidence="2">Abdomen</tissue>
    </source>
</reference>
<evidence type="ECO:0000313" key="2">
    <source>
        <dbReference type="EMBL" id="KAK9295630.1"/>
    </source>
</evidence>
<organism evidence="2 3">
    <name type="scientific">Tetragonisca angustula</name>
    <dbReference type="NCBI Taxonomy" id="166442"/>
    <lineage>
        <taxon>Eukaryota</taxon>
        <taxon>Metazoa</taxon>
        <taxon>Ecdysozoa</taxon>
        <taxon>Arthropoda</taxon>
        <taxon>Hexapoda</taxon>
        <taxon>Insecta</taxon>
        <taxon>Pterygota</taxon>
        <taxon>Neoptera</taxon>
        <taxon>Endopterygota</taxon>
        <taxon>Hymenoptera</taxon>
        <taxon>Apocrita</taxon>
        <taxon>Aculeata</taxon>
        <taxon>Apoidea</taxon>
        <taxon>Anthophila</taxon>
        <taxon>Apidae</taxon>
        <taxon>Tetragonisca</taxon>
    </lineage>
</organism>
<dbReference type="EMBL" id="JAWNGG020000247">
    <property type="protein sequence ID" value="KAK9295630.1"/>
    <property type="molecule type" value="Genomic_DNA"/>
</dbReference>
<dbReference type="AlphaFoldDB" id="A0AAW0ZDL0"/>
<comment type="caution">
    <text evidence="2">The sequence shown here is derived from an EMBL/GenBank/DDBJ whole genome shotgun (WGS) entry which is preliminary data.</text>
</comment>